<dbReference type="PANTHER" id="PTHR30093">
    <property type="entry name" value="GENERAL SECRETION PATHWAY PROTEIN G"/>
    <property type="match status" value="1"/>
</dbReference>
<dbReference type="EMBL" id="CP042997">
    <property type="protein sequence ID" value="QEH31728.1"/>
    <property type="molecule type" value="Genomic_DNA"/>
</dbReference>
<dbReference type="SUPFAM" id="SSF54523">
    <property type="entry name" value="Pili subunits"/>
    <property type="match status" value="1"/>
</dbReference>
<protein>
    <submittedName>
        <fullName evidence="2">Putative major pilin subunit</fullName>
    </submittedName>
</protein>
<dbReference type="InterPro" id="IPR045584">
    <property type="entry name" value="Pilin-like"/>
</dbReference>
<evidence type="ECO:0000313" key="2">
    <source>
        <dbReference type="EMBL" id="QEH31728.1"/>
    </source>
</evidence>
<sequence>MRHRSRPGFTLIELLVVIAIIAVLIALLLPAVQSAREAARRIQCTNNLKQLGLAVHNYESSSGVLPPPFVLGIVSGTTLNGNGWSAHARILPYSEQGTAYNAMNLSLRYSVPDNLTVSRLTIGQFLCPSEIKPDPRTDATTGEVVHGVNNYGWNRGDWLVWGGLGTTNRAPFDVNVARRLAAFTDGTSNTLLASEVRAYQPNLNNCGALANVNPKNPPPASADPMTLVPQYASGCSLGLTGHTEWVDGAVHETGFTTAWTPNKAITRTSNSSQALDLVNWRENATLTNGGPSLGAITSRSYHPGGVNALLGDGSVRFIKDTVDGAAWRALGSLNGGEVLSADAF</sequence>
<dbReference type="RefSeq" id="WP_148590422.1">
    <property type="nucleotide sequence ID" value="NZ_CP042997.1"/>
</dbReference>
<keyword evidence="3" id="KW-1185">Reference proteome</keyword>
<dbReference type="NCBIfam" id="TIGR04294">
    <property type="entry name" value="pre_pil_HX9DG"/>
    <property type="match status" value="1"/>
</dbReference>
<reference evidence="2 3" key="1">
    <citation type="submission" date="2019-08" db="EMBL/GenBank/DDBJ databases">
        <title>Deep-cultivation of Planctomycetes and their phenomic and genomic characterization uncovers novel biology.</title>
        <authorList>
            <person name="Wiegand S."/>
            <person name="Jogler M."/>
            <person name="Boedeker C."/>
            <person name="Pinto D."/>
            <person name="Vollmers J."/>
            <person name="Rivas-Marin E."/>
            <person name="Kohn T."/>
            <person name="Peeters S.H."/>
            <person name="Heuer A."/>
            <person name="Rast P."/>
            <person name="Oberbeckmann S."/>
            <person name="Bunk B."/>
            <person name="Jeske O."/>
            <person name="Meyerdierks A."/>
            <person name="Storesund J.E."/>
            <person name="Kallscheuer N."/>
            <person name="Luecker S."/>
            <person name="Lage O.M."/>
            <person name="Pohl T."/>
            <person name="Merkel B.J."/>
            <person name="Hornburger P."/>
            <person name="Mueller R.-W."/>
            <person name="Bruemmer F."/>
            <person name="Labrenz M."/>
            <person name="Spormann A.M."/>
            <person name="Op den Camp H."/>
            <person name="Overmann J."/>
            <person name="Amann R."/>
            <person name="Jetten M.S.M."/>
            <person name="Mascher T."/>
            <person name="Medema M.H."/>
            <person name="Devos D.P."/>
            <person name="Kaster A.-K."/>
            <person name="Ovreas L."/>
            <person name="Rohde M."/>
            <person name="Galperin M.Y."/>
            <person name="Jogler C."/>
        </authorList>
    </citation>
    <scope>NUCLEOTIDE SEQUENCE [LARGE SCALE GENOMIC DNA]</scope>
    <source>
        <strain evidence="2 3">OJF2</strain>
    </source>
</reference>
<accession>A0A5B9VU20</accession>
<dbReference type="PANTHER" id="PTHR30093:SF2">
    <property type="entry name" value="TYPE II SECRETION SYSTEM PROTEIN H"/>
    <property type="match status" value="1"/>
</dbReference>
<dbReference type="Pfam" id="PF07963">
    <property type="entry name" value="N_methyl"/>
    <property type="match status" value="1"/>
</dbReference>
<dbReference type="InterPro" id="IPR027558">
    <property type="entry name" value="Pre_pil_HX9DG_C"/>
</dbReference>
<dbReference type="NCBIfam" id="TIGR02532">
    <property type="entry name" value="IV_pilin_GFxxxE"/>
    <property type="match status" value="1"/>
</dbReference>
<gene>
    <name evidence="2" type="ORF">OJF2_01930</name>
</gene>
<dbReference type="InterPro" id="IPR012902">
    <property type="entry name" value="N_methyl_site"/>
</dbReference>
<organism evidence="2 3">
    <name type="scientific">Aquisphaera giovannonii</name>
    <dbReference type="NCBI Taxonomy" id="406548"/>
    <lineage>
        <taxon>Bacteria</taxon>
        <taxon>Pseudomonadati</taxon>
        <taxon>Planctomycetota</taxon>
        <taxon>Planctomycetia</taxon>
        <taxon>Isosphaerales</taxon>
        <taxon>Isosphaeraceae</taxon>
        <taxon>Aquisphaera</taxon>
    </lineage>
</organism>
<dbReference type="Gene3D" id="3.30.700.10">
    <property type="entry name" value="Glycoprotein, Type 4 Pilin"/>
    <property type="match status" value="1"/>
</dbReference>
<dbReference type="AlphaFoldDB" id="A0A5B9VU20"/>
<name>A0A5B9VU20_9BACT</name>
<dbReference type="Pfam" id="PF07596">
    <property type="entry name" value="SBP_bac_10"/>
    <property type="match status" value="1"/>
</dbReference>
<evidence type="ECO:0000313" key="3">
    <source>
        <dbReference type="Proteomes" id="UP000324233"/>
    </source>
</evidence>
<feature type="domain" description="DUF1559" evidence="1">
    <location>
        <begin position="33"/>
        <end position="323"/>
    </location>
</feature>
<dbReference type="InterPro" id="IPR011453">
    <property type="entry name" value="DUF1559"/>
</dbReference>
<evidence type="ECO:0000259" key="1">
    <source>
        <dbReference type="Pfam" id="PF07596"/>
    </source>
</evidence>
<dbReference type="KEGG" id="agv:OJF2_01930"/>
<dbReference type="Proteomes" id="UP000324233">
    <property type="component" value="Chromosome"/>
</dbReference>
<dbReference type="OrthoDB" id="254858at2"/>
<proteinExistence type="predicted"/>